<dbReference type="EMBL" id="VSSQ01000108">
    <property type="protein sequence ID" value="MPL77613.1"/>
    <property type="molecule type" value="Genomic_DNA"/>
</dbReference>
<accession>A0A644UFJ5</accession>
<reference evidence="1" key="1">
    <citation type="submission" date="2019-08" db="EMBL/GenBank/DDBJ databases">
        <authorList>
            <person name="Kucharzyk K."/>
            <person name="Murdoch R.W."/>
            <person name="Higgins S."/>
            <person name="Loffler F."/>
        </authorList>
    </citation>
    <scope>NUCLEOTIDE SEQUENCE</scope>
</reference>
<evidence type="ECO:0008006" key="2">
    <source>
        <dbReference type="Google" id="ProtNLM"/>
    </source>
</evidence>
<name>A0A644UFJ5_9ZZZZ</name>
<protein>
    <recommendedName>
        <fullName evidence="2">Lipoprotein</fullName>
    </recommendedName>
</protein>
<dbReference type="PROSITE" id="PS51257">
    <property type="entry name" value="PROKAR_LIPOPROTEIN"/>
    <property type="match status" value="1"/>
</dbReference>
<proteinExistence type="predicted"/>
<comment type="caution">
    <text evidence="1">The sequence shown here is derived from an EMBL/GenBank/DDBJ whole genome shotgun (WGS) entry which is preliminary data.</text>
</comment>
<evidence type="ECO:0000313" key="1">
    <source>
        <dbReference type="EMBL" id="MPL77613.1"/>
    </source>
</evidence>
<dbReference type="AlphaFoldDB" id="A0A644UFJ5"/>
<gene>
    <name evidence="1" type="ORF">SDC9_23470</name>
</gene>
<organism evidence="1">
    <name type="scientific">bioreactor metagenome</name>
    <dbReference type="NCBI Taxonomy" id="1076179"/>
    <lineage>
        <taxon>unclassified sequences</taxon>
        <taxon>metagenomes</taxon>
        <taxon>ecological metagenomes</taxon>
    </lineage>
</organism>
<sequence length="219" mass="25826">MKNLYFLVTVIFMFSACAPSQEEKRVAILKDEAKTQRILDSLLKVEEEKLEAERLAEIERNRLTVEKIDIKMSELQNVDFSNLNSVPSIVEAIEFLRLNCNFTLRANLEDDIDLKKKAKEYETFFKKMQKREFPKLRSAYIAISKKLLWEHNIDVSGTGSSITFTAGIFANNANIKSFHEELRSILYDLRFQRVNYKWYKYDDEYTYYTLHAPKDDAFN</sequence>